<dbReference type="EMBL" id="SRYB01000004">
    <property type="protein sequence ID" value="TGY79942.1"/>
    <property type="molecule type" value="Genomic_DNA"/>
</dbReference>
<organism evidence="1 2">
    <name type="scientific">Lepagella muris</name>
    <dbReference type="NCBI Taxonomy" id="3032870"/>
    <lineage>
        <taxon>Bacteria</taxon>
        <taxon>Pseudomonadati</taxon>
        <taxon>Bacteroidota</taxon>
        <taxon>Bacteroidia</taxon>
        <taxon>Bacteroidales</taxon>
        <taxon>Muribaculaceae</taxon>
        <taxon>Lepagella</taxon>
    </lineage>
</organism>
<proteinExistence type="predicted"/>
<accession>A0AC61RIQ5</accession>
<evidence type="ECO:0000313" key="1">
    <source>
        <dbReference type="EMBL" id="TGY79942.1"/>
    </source>
</evidence>
<gene>
    <name evidence="1" type="ORF">E5331_03910</name>
</gene>
<dbReference type="Proteomes" id="UP000306319">
    <property type="component" value="Unassembled WGS sequence"/>
</dbReference>
<name>A0AC61RIQ5_9BACT</name>
<evidence type="ECO:0000313" key="2">
    <source>
        <dbReference type="Proteomes" id="UP000306319"/>
    </source>
</evidence>
<sequence length="677" mass="76908">MKLHNILQKTLSVTAIAVMLGFSSCNYLDVVPPEQVGVDDAMGSHNNAYGFLFSCYNAFTSNEYSELPYGWDRGELCTTTDDVINPYGWASDPGLNSLAGRVLMNNQTAANAIDVWGHFYDGIGQCLLFLEKLDSCDPLGKGYITQAEYTEWKAEAKALIAYYHYLLLRRYGPIVILEEKPGLGTSSSGFNGRYHFDYCVDWIADKLDEAAKELPATRPNAEIGRMTSTICKAIKANMFLLAASPLWNGSFPYSNFSNTSFETPGYGLELVSRTNDPSKWQRAYDAADEAIKYAESAGQRKMFTDDFVVSGFDLDDIYIPGDVDDEFRHAVWRMRYMLWCGAGEGNTEAIHEIYGKNLHSFQYPMWPRTCQQSDVPRGGYGAYAPMLNGVLAFLTKDGYTPSTDPNFIPESEWYKAAGIENETPDPKDPNQMRFRDRIINLHVNREPRFYAWIGFDGGDYSLVIRNGYPVHINLLQWHNPNNLNDIIDYHGYDPAQTNRDNCPTGYFLQKFLDPRMRFADNRWAYQDSKNATIKLIRLAEIYLDRAECAAHLNKTDQAISDVNVIRARAGVKPLTTSMIGAGGMSLLDWVLNERRVEFFSESQRYFDIRRYVVGEKYLGYGKRKGLNSLVGEFPTFEEFNRPVALPYPYTWANRLYLSPIPQDEVYANPQCVQNPGY</sequence>
<keyword evidence="2" id="KW-1185">Reference proteome</keyword>
<protein>
    <submittedName>
        <fullName evidence="1">RagB/SusD family nutrient uptake outer membrane protein</fullName>
    </submittedName>
</protein>
<reference evidence="1" key="1">
    <citation type="submission" date="2019-04" db="EMBL/GenBank/DDBJ databases">
        <title>Microbes associate with the intestines of laboratory mice.</title>
        <authorList>
            <person name="Navarre W."/>
            <person name="Wong E."/>
            <person name="Huang K."/>
            <person name="Tropini C."/>
            <person name="Ng K."/>
            <person name="Yu B."/>
        </authorList>
    </citation>
    <scope>NUCLEOTIDE SEQUENCE</scope>
    <source>
        <strain evidence="1">NM04_E33</strain>
    </source>
</reference>
<comment type="caution">
    <text evidence="1">The sequence shown here is derived from an EMBL/GenBank/DDBJ whole genome shotgun (WGS) entry which is preliminary data.</text>
</comment>